<dbReference type="Proteomes" id="UP001148125">
    <property type="component" value="Unassembled WGS sequence"/>
</dbReference>
<feature type="binding site" evidence="5">
    <location>
        <begin position="90"/>
        <end position="93"/>
    </location>
    <ligand>
        <name>5-phospho-alpha-D-ribose 1-diphosphate</name>
        <dbReference type="ChEBI" id="CHEBI:58017"/>
    </ligand>
</feature>
<reference evidence="8" key="1">
    <citation type="submission" date="2024-05" db="EMBL/GenBank/DDBJ databases">
        <title>Alkalihalobacillus sp. strain MEB203 novel alkaliphilic bacterium from Lonar Lake, India.</title>
        <authorList>
            <person name="Joshi A."/>
            <person name="Thite S."/>
            <person name="Mengade P."/>
        </authorList>
    </citation>
    <scope>NUCLEOTIDE SEQUENCE</scope>
    <source>
        <strain evidence="8">MEB 203</strain>
    </source>
</reference>
<protein>
    <recommendedName>
        <fullName evidence="5">Anthranilate phosphoribosyltransferase</fullName>
        <ecNumber evidence="5">2.4.2.18</ecNumber>
    </recommendedName>
</protein>
<feature type="binding site" evidence="5">
    <location>
        <position position="111"/>
    </location>
    <ligand>
        <name>anthranilate</name>
        <dbReference type="ChEBI" id="CHEBI:16567"/>
        <label>1</label>
    </ligand>
</feature>
<dbReference type="NCBIfam" id="TIGR01245">
    <property type="entry name" value="trpD"/>
    <property type="match status" value="1"/>
</dbReference>
<dbReference type="InterPro" id="IPR035902">
    <property type="entry name" value="Nuc_phospho_transferase"/>
</dbReference>
<comment type="caution">
    <text evidence="8">The sequence shown here is derived from an EMBL/GenBank/DDBJ whole genome shotgun (WGS) entry which is preliminary data.</text>
</comment>
<comment type="catalytic activity">
    <reaction evidence="5">
        <text>N-(5-phospho-beta-D-ribosyl)anthranilate + diphosphate = 5-phospho-alpha-D-ribose 1-diphosphate + anthranilate</text>
        <dbReference type="Rhea" id="RHEA:11768"/>
        <dbReference type="ChEBI" id="CHEBI:16567"/>
        <dbReference type="ChEBI" id="CHEBI:18277"/>
        <dbReference type="ChEBI" id="CHEBI:33019"/>
        <dbReference type="ChEBI" id="CHEBI:58017"/>
        <dbReference type="EC" id="2.4.2.18"/>
    </reaction>
</comment>
<evidence type="ECO:0000256" key="1">
    <source>
        <dbReference type="ARBA" id="ARBA00022676"/>
    </source>
</evidence>
<evidence type="ECO:0000256" key="2">
    <source>
        <dbReference type="ARBA" id="ARBA00022679"/>
    </source>
</evidence>
<dbReference type="Gene3D" id="3.40.1030.10">
    <property type="entry name" value="Nucleoside phosphorylase/phosphoribosyltransferase catalytic domain"/>
    <property type="match status" value="1"/>
</dbReference>
<dbReference type="InterPro" id="IPR036320">
    <property type="entry name" value="Glycosyl_Trfase_fam3_N_dom_sf"/>
</dbReference>
<feature type="binding site" evidence="5">
    <location>
        <position position="226"/>
    </location>
    <ligand>
        <name>Mg(2+)</name>
        <dbReference type="ChEBI" id="CHEBI:18420"/>
        <label>2</label>
    </ligand>
</feature>
<keyword evidence="1 5" id="KW-0328">Glycosyltransferase</keyword>
<feature type="binding site" evidence="5">
    <location>
        <position position="92"/>
    </location>
    <ligand>
        <name>Mg(2+)</name>
        <dbReference type="ChEBI" id="CHEBI:18420"/>
        <label>1</label>
    </ligand>
</feature>
<organism evidence="8 9">
    <name type="scientific">Alkalihalobacterium chitinilyticum</name>
    <dbReference type="NCBI Taxonomy" id="2980103"/>
    <lineage>
        <taxon>Bacteria</taxon>
        <taxon>Bacillati</taxon>
        <taxon>Bacillota</taxon>
        <taxon>Bacilli</taxon>
        <taxon>Bacillales</taxon>
        <taxon>Bacillaceae</taxon>
        <taxon>Alkalihalobacterium</taxon>
    </lineage>
</organism>
<keyword evidence="5" id="KW-0479">Metal-binding</keyword>
<evidence type="ECO:0000259" key="6">
    <source>
        <dbReference type="Pfam" id="PF00591"/>
    </source>
</evidence>
<keyword evidence="2 5" id="KW-0808">Transferase</keyword>
<keyword evidence="4 5" id="KW-0057">Aromatic amino acid biosynthesis</keyword>
<feature type="domain" description="Glycosyl transferase family 3 N-terminal" evidence="7">
    <location>
        <begin position="3"/>
        <end position="65"/>
    </location>
</feature>
<feature type="domain" description="Glycosyl transferase family 3" evidence="6">
    <location>
        <begin position="73"/>
        <end position="323"/>
    </location>
</feature>
<dbReference type="Gene3D" id="1.20.970.10">
    <property type="entry name" value="Transferase, Pyrimidine Nucleoside Phosphorylase, Chain C"/>
    <property type="match status" value="1"/>
</dbReference>
<feature type="binding site" evidence="5">
    <location>
        <position position="226"/>
    </location>
    <ligand>
        <name>Mg(2+)</name>
        <dbReference type="ChEBI" id="CHEBI:18420"/>
        <label>1</label>
    </ligand>
</feature>
<comment type="pathway">
    <text evidence="5">Amino-acid biosynthesis; L-tryptophan biosynthesis; L-tryptophan from chorismate: step 2/5.</text>
</comment>
<evidence type="ECO:0000259" key="7">
    <source>
        <dbReference type="Pfam" id="PF02885"/>
    </source>
</evidence>
<feature type="binding site" evidence="5">
    <location>
        <position position="80"/>
    </location>
    <ligand>
        <name>5-phospho-alpha-D-ribose 1-diphosphate</name>
        <dbReference type="ChEBI" id="CHEBI:58017"/>
    </ligand>
</feature>
<evidence type="ECO:0000256" key="5">
    <source>
        <dbReference type="HAMAP-Rule" id="MF_00211"/>
    </source>
</evidence>
<gene>
    <name evidence="5 8" type="primary">trpD</name>
    <name evidence="8" type="ORF">N7Z68_00805</name>
</gene>
<feature type="binding site" evidence="5">
    <location>
        <position position="166"/>
    </location>
    <ligand>
        <name>anthranilate</name>
        <dbReference type="ChEBI" id="CHEBI:16567"/>
        <label>2</label>
    </ligand>
</feature>
<dbReference type="Pfam" id="PF00591">
    <property type="entry name" value="Glycos_transf_3"/>
    <property type="match status" value="1"/>
</dbReference>
<comment type="subunit">
    <text evidence="5">Homodimer.</text>
</comment>
<proteinExistence type="inferred from homology"/>
<evidence type="ECO:0000313" key="8">
    <source>
        <dbReference type="EMBL" id="MDE5411920.1"/>
    </source>
</evidence>
<dbReference type="PANTHER" id="PTHR43285:SF2">
    <property type="entry name" value="ANTHRANILATE PHOSPHORIBOSYLTRANSFERASE"/>
    <property type="match status" value="1"/>
</dbReference>
<dbReference type="HAMAP" id="MF_00211">
    <property type="entry name" value="TrpD"/>
    <property type="match status" value="1"/>
</dbReference>
<dbReference type="GO" id="GO:0004048">
    <property type="term" value="F:anthranilate phosphoribosyltransferase activity"/>
    <property type="evidence" value="ECO:0007669"/>
    <property type="project" value="UniProtKB-EC"/>
</dbReference>
<dbReference type="RefSeq" id="WP_275116551.1">
    <property type="nucleotide sequence ID" value="NZ_JAOTPO010000001.1"/>
</dbReference>
<evidence type="ECO:0000313" key="9">
    <source>
        <dbReference type="Proteomes" id="UP001148125"/>
    </source>
</evidence>
<accession>A0ABT5V8Z8</accession>
<dbReference type="Pfam" id="PF02885">
    <property type="entry name" value="Glycos_trans_3N"/>
    <property type="match status" value="1"/>
</dbReference>
<keyword evidence="5" id="KW-0028">Amino-acid biosynthesis</keyword>
<dbReference type="InterPro" id="IPR000312">
    <property type="entry name" value="Glycosyl_Trfase_fam3"/>
</dbReference>
<comment type="cofactor">
    <cofactor evidence="5">
        <name>Mg(2+)</name>
        <dbReference type="ChEBI" id="CHEBI:18420"/>
    </cofactor>
    <text evidence="5">Binds 2 magnesium ions per monomer.</text>
</comment>
<comment type="similarity">
    <text evidence="5">Belongs to the anthranilate phosphoribosyltransferase family.</text>
</comment>
<dbReference type="SUPFAM" id="SSF47648">
    <property type="entry name" value="Nucleoside phosphorylase/phosphoribosyltransferase N-terminal domain"/>
    <property type="match status" value="1"/>
</dbReference>
<feature type="binding site" evidence="5">
    <location>
        <position position="80"/>
    </location>
    <ligand>
        <name>anthranilate</name>
        <dbReference type="ChEBI" id="CHEBI:16567"/>
        <label>1</label>
    </ligand>
</feature>
<feature type="binding site" evidence="5">
    <location>
        <position position="225"/>
    </location>
    <ligand>
        <name>Mg(2+)</name>
        <dbReference type="ChEBI" id="CHEBI:18420"/>
        <label>2</label>
    </ligand>
</feature>
<dbReference type="EC" id="2.4.2.18" evidence="5"/>
<keyword evidence="3 5" id="KW-0822">Tryptophan biosynthesis</keyword>
<dbReference type="SUPFAM" id="SSF52418">
    <property type="entry name" value="Nucleoside phosphorylase/phosphoribosyltransferase catalytic domain"/>
    <property type="match status" value="1"/>
</dbReference>
<feature type="binding site" evidence="5">
    <location>
        <begin position="83"/>
        <end position="84"/>
    </location>
    <ligand>
        <name>5-phospho-alpha-D-ribose 1-diphosphate</name>
        <dbReference type="ChEBI" id="CHEBI:58017"/>
    </ligand>
</feature>
<feature type="binding site" evidence="5">
    <location>
        <position position="88"/>
    </location>
    <ligand>
        <name>5-phospho-alpha-D-ribose 1-diphosphate</name>
        <dbReference type="ChEBI" id="CHEBI:58017"/>
    </ligand>
</feature>
<feature type="binding site" evidence="5">
    <location>
        <begin position="108"/>
        <end position="116"/>
    </location>
    <ligand>
        <name>5-phospho-alpha-D-ribose 1-diphosphate</name>
        <dbReference type="ChEBI" id="CHEBI:58017"/>
    </ligand>
</feature>
<sequence>MFKDILQKCIRGEHLSETEAKSVMDEIMTGTATHSQIASLLTLLRFRGETLGEMVGFAKSMKEHAISIPHNEKGVIDTCGTGGDHAKTFNISTAAAIVLSSLGVTVAKHGNRSVSSNSGSADVLEHLNIEIQTTPEEAALVLEEKKMSFLFAPLYHVAMKNVATPRKELGFRSIFNLLGPLTNPANAEAQLIGVFDEKYGELMAQTLRELGVKRAMLVTGAEGLDEISIGTNTFVTELKHGEITKYILTPEEVSLPRGPLSDIQVKTPLESANMILNVFQNGKNEAARNIVAYNAGAGLYIAGKVPSIKDGVREAQKAIMNGTVYNQFTNLQAKKVERIDA</sequence>
<dbReference type="PANTHER" id="PTHR43285">
    <property type="entry name" value="ANTHRANILATE PHOSPHORIBOSYLTRANSFERASE"/>
    <property type="match status" value="1"/>
</dbReference>
<comment type="function">
    <text evidence="5">Catalyzes the transfer of the phosphoribosyl group of 5-phosphorylribose-1-pyrophosphate (PRPP) to anthranilate to yield N-(5'-phosphoribosyl)-anthranilate (PRA).</text>
</comment>
<dbReference type="EMBL" id="JAOTPO010000001">
    <property type="protein sequence ID" value="MDE5411920.1"/>
    <property type="molecule type" value="Genomic_DNA"/>
</dbReference>
<dbReference type="InterPro" id="IPR005940">
    <property type="entry name" value="Anthranilate_Pribosyl_Tfrase"/>
</dbReference>
<feature type="binding site" evidence="5">
    <location>
        <position position="120"/>
    </location>
    <ligand>
        <name>5-phospho-alpha-D-ribose 1-diphosphate</name>
        <dbReference type="ChEBI" id="CHEBI:58017"/>
    </ligand>
</feature>
<comment type="caution">
    <text evidence="5">Lacks conserved residue(s) required for the propagation of feature annotation.</text>
</comment>
<evidence type="ECO:0000256" key="3">
    <source>
        <dbReference type="ARBA" id="ARBA00022822"/>
    </source>
</evidence>
<evidence type="ECO:0000256" key="4">
    <source>
        <dbReference type="ARBA" id="ARBA00023141"/>
    </source>
</evidence>
<keyword evidence="5" id="KW-0460">Magnesium</keyword>
<dbReference type="InterPro" id="IPR017459">
    <property type="entry name" value="Glycosyl_Trfase_fam3_N_dom"/>
</dbReference>
<name>A0ABT5V8Z8_9BACI</name>
<keyword evidence="9" id="KW-1185">Reference proteome</keyword>